<dbReference type="AlphaFoldDB" id="A0A7W6E122"/>
<evidence type="ECO:0000313" key="1">
    <source>
        <dbReference type="EMBL" id="MBB3992782.1"/>
    </source>
</evidence>
<proteinExistence type="predicted"/>
<accession>A0A7W6E122</accession>
<comment type="caution">
    <text evidence="1">The sequence shown here is derived from an EMBL/GenBank/DDBJ whole genome shotgun (WGS) entry which is preliminary data.</text>
</comment>
<dbReference type="Proteomes" id="UP000530268">
    <property type="component" value="Unassembled WGS sequence"/>
</dbReference>
<sequence>MQLSRRFDALDQTLAPDAGLTNNTYGCDRFELVTTAVIFARHPAGVMEG</sequence>
<evidence type="ECO:0000313" key="2">
    <source>
        <dbReference type="Proteomes" id="UP000530268"/>
    </source>
</evidence>
<name>A0A7W6E122_9RHOB</name>
<organism evidence="1 2">
    <name type="scientific">Sulfitobacter undariae</name>
    <dbReference type="NCBI Taxonomy" id="1563671"/>
    <lineage>
        <taxon>Bacteria</taxon>
        <taxon>Pseudomonadati</taxon>
        <taxon>Pseudomonadota</taxon>
        <taxon>Alphaproteobacteria</taxon>
        <taxon>Rhodobacterales</taxon>
        <taxon>Roseobacteraceae</taxon>
        <taxon>Sulfitobacter</taxon>
    </lineage>
</organism>
<reference evidence="1 2" key="1">
    <citation type="submission" date="2020-08" db="EMBL/GenBank/DDBJ databases">
        <title>Genomic Encyclopedia of Type Strains, Phase IV (KMG-IV): sequencing the most valuable type-strain genomes for metagenomic binning, comparative biology and taxonomic classification.</title>
        <authorList>
            <person name="Goeker M."/>
        </authorList>
    </citation>
    <scope>NUCLEOTIDE SEQUENCE [LARGE SCALE GENOMIC DNA]</scope>
    <source>
        <strain evidence="1 2">DSM 102234</strain>
    </source>
</reference>
<dbReference type="EMBL" id="JACIEI010000001">
    <property type="protein sequence ID" value="MBB3992782.1"/>
    <property type="molecule type" value="Genomic_DNA"/>
</dbReference>
<protein>
    <submittedName>
        <fullName evidence="1">Uncharacterized protein</fullName>
    </submittedName>
</protein>
<gene>
    <name evidence="1" type="ORF">GGR95_000401</name>
</gene>
<keyword evidence="2" id="KW-1185">Reference proteome</keyword>